<dbReference type="GO" id="GO:0010181">
    <property type="term" value="F:FMN binding"/>
    <property type="evidence" value="ECO:0007669"/>
    <property type="project" value="UniProtKB-UniRule"/>
</dbReference>
<keyword evidence="5 7" id="KW-0288">FMN</keyword>
<sequence length="141" mass="15156">MKKVTIIYWSGTGNTEMMAQAVKEGAEQGNTVKLLRVEDATQQDVAAADAVAFGCPSMGSEMLEEGYMEPFVASLQDVDFSGKTVALFGSYDWGDGQWMREWADRMKGYGANVIGEGLTIQLTPDADGLQECKALGATLGK</sequence>
<comment type="cofactor">
    <cofactor evidence="1 7">
        <name>FMN</name>
        <dbReference type="ChEBI" id="CHEBI:58210"/>
    </cofactor>
</comment>
<dbReference type="GO" id="GO:0016651">
    <property type="term" value="F:oxidoreductase activity, acting on NAD(P)H"/>
    <property type="evidence" value="ECO:0007669"/>
    <property type="project" value="UniProtKB-ARBA"/>
</dbReference>
<keyword evidence="3 7" id="KW-0813">Transport</keyword>
<keyword evidence="6 7" id="KW-0249">Electron transport</keyword>
<dbReference type="PANTHER" id="PTHR43717">
    <property type="entry name" value="ANAEROBIC NITRIC OXIDE REDUCTASE FLAVORUBREDOXIN"/>
    <property type="match status" value="1"/>
</dbReference>
<dbReference type="RefSeq" id="WP_004093090.1">
    <property type="nucleotide sequence ID" value="NZ_AFGF01000025.1"/>
</dbReference>
<organism evidence="9 10">
    <name type="scientific">Acetonema longum DSM 6540</name>
    <dbReference type="NCBI Taxonomy" id="1009370"/>
    <lineage>
        <taxon>Bacteria</taxon>
        <taxon>Bacillati</taxon>
        <taxon>Bacillota</taxon>
        <taxon>Negativicutes</taxon>
        <taxon>Acetonemataceae</taxon>
        <taxon>Acetonema</taxon>
    </lineage>
</organism>
<protein>
    <recommendedName>
        <fullName evidence="7">Flavodoxin</fullName>
    </recommendedName>
</protein>
<dbReference type="NCBIfam" id="NF004050">
    <property type="entry name" value="PRK05569.1"/>
    <property type="match status" value="1"/>
</dbReference>
<evidence type="ECO:0000256" key="4">
    <source>
        <dbReference type="ARBA" id="ARBA00022630"/>
    </source>
</evidence>
<dbReference type="SUPFAM" id="SSF52218">
    <property type="entry name" value="Flavoproteins"/>
    <property type="match status" value="1"/>
</dbReference>
<gene>
    <name evidence="9" type="ORF">ALO_03946</name>
</gene>
<dbReference type="PROSITE" id="PS50902">
    <property type="entry name" value="FLAVODOXIN_LIKE"/>
    <property type="match status" value="1"/>
</dbReference>
<name>F7NFG2_9FIRM</name>
<evidence type="ECO:0000256" key="5">
    <source>
        <dbReference type="ARBA" id="ARBA00022643"/>
    </source>
</evidence>
<evidence type="ECO:0000256" key="2">
    <source>
        <dbReference type="ARBA" id="ARBA00005267"/>
    </source>
</evidence>
<evidence type="ECO:0000313" key="10">
    <source>
        <dbReference type="Proteomes" id="UP000003240"/>
    </source>
</evidence>
<comment type="function">
    <text evidence="7">Low-potential electron donor to a number of redox enzymes.</text>
</comment>
<comment type="caution">
    <text evidence="9">The sequence shown here is derived from an EMBL/GenBank/DDBJ whole genome shotgun (WGS) entry which is preliminary data.</text>
</comment>
<dbReference type="InterPro" id="IPR010087">
    <property type="entry name" value="Flav_short"/>
</dbReference>
<comment type="similarity">
    <text evidence="2 7">Belongs to the flavodoxin family.</text>
</comment>
<evidence type="ECO:0000256" key="6">
    <source>
        <dbReference type="ARBA" id="ARBA00022982"/>
    </source>
</evidence>
<keyword evidence="10" id="KW-1185">Reference proteome</keyword>
<dbReference type="NCBIfam" id="TIGR01753">
    <property type="entry name" value="flav_short"/>
    <property type="match status" value="1"/>
</dbReference>
<keyword evidence="4 7" id="KW-0285">Flavoprotein</keyword>
<evidence type="ECO:0000256" key="3">
    <source>
        <dbReference type="ARBA" id="ARBA00022448"/>
    </source>
</evidence>
<dbReference type="PANTHER" id="PTHR43717:SF1">
    <property type="entry name" value="ANAEROBIC NITRIC OXIDE REDUCTASE FLAVORUBREDOXIN"/>
    <property type="match status" value="1"/>
</dbReference>
<proteinExistence type="inferred from homology"/>
<dbReference type="Pfam" id="PF00258">
    <property type="entry name" value="Flavodoxin_1"/>
    <property type="match status" value="1"/>
</dbReference>
<dbReference type="eggNOG" id="COG0716">
    <property type="taxonomic scope" value="Bacteria"/>
</dbReference>
<dbReference type="InterPro" id="IPR008254">
    <property type="entry name" value="Flavodoxin/NO_synth"/>
</dbReference>
<dbReference type="Proteomes" id="UP000003240">
    <property type="component" value="Unassembled WGS sequence"/>
</dbReference>
<evidence type="ECO:0000256" key="7">
    <source>
        <dbReference type="RuleBase" id="RU367037"/>
    </source>
</evidence>
<dbReference type="STRING" id="1009370.ALO_03946"/>
<dbReference type="InterPro" id="IPR001226">
    <property type="entry name" value="Flavodoxin_CS"/>
</dbReference>
<dbReference type="GO" id="GO:0009055">
    <property type="term" value="F:electron transfer activity"/>
    <property type="evidence" value="ECO:0007669"/>
    <property type="project" value="UniProtKB-UniRule"/>
</dbReference>
<evidence type="ECO:0000313" key="9">
    <source>
        <dbReference type="EMBL" id="EGO65217.1"/>
    </source>
</evidence>
<dbReference type="PROSITE" id="PS00201">
    <property type="entry name" value="FLAVODOXIN"/>
    <property type="match status" value="1"/>
</dbReference>
<evidence type="ECO:0000256" key="1">
    <source>
        <dbReference type="ARBA" id="ARBA00001917"/>
    </source>
</evidence>
<dbReference type="InterPro" id="IPR029039">
    <property type="entry name" value="Flavoprotein-like_sf"/>
</dbReference>
<dbReference type="OrthoDB" id="9790745at2"/>
<dbReference type="EMBL" id="AFGF01000025">
    <property type="protein sequence ID" value="EGO65217.1"/>
    <property type="molecule type" value="Genomic_DNA"/>
</dbReference>
<evidence type="ECO:0000259" key="8">
    <source>
        <dbReference type="PROSITE" id="PS50902"/>
    </source>
</evidence>
<dbReference type="AlphaFoldDB" id="F7NFG2"/>
<reference evidence="9 10" key="1">
    <citation type="journal article" date="2011" name="EMBO J.">
        <title>Structural diversity of bacterial flagellar motors.</title>
        <authorList>
            <person name="Chen S."/>
            <person name="Beeby M."/>
            <person name="Murphy G.E."/>
            <person name="Leadbetter J.R."/>
            <person name="Hendrixson D.R."/>
            <person name="Briegel A."/>
            <person name="Li Z."/>
            <person name="Shi J."/>
            <person name="Tocheva E.I."/>
            <person name="Muller A."/>
            <person name="Dobro M.J."/>
            <person name="Jensen G.J."/>
        </authorList>
    </citation>
    <scope>NUCLEOTIDE SEQUENCE [LARGE SCALE GENOMIC DNA]</scope>
    <source>
        <strain evidence="9 10">DSM 6540</strain>
    </source>
</reference>
<accession>F7NFG2</accession>
<dbReference type="Gene3D" id="3.40.50.360">
    <property type="match status" value="1"/>
</dbReference>
<feature type="domain" description="Flavodoxin-like" evidence="8">
    <location>
        <begin position="4"/>
        <end position="140"/>
    </location>
</feature>